<proteinExistence type="predicted"/>
<evidence type="ECO:0000313" key="2">
    <source>
        <dbReference type="EMBL" id="QDU43642.1"/>
    </source>
</evidence>
<sequence length="166" mass="18738">MIRLKLAVDQLLFARNYTLDLLDTIDTVDWYQTPAQHTTHVGWQVGHLAVAEYRLALARIRGAQPGDEKLIPPDYLRLFGKNSIPSSKPGDYPGPDELRATLDRVHVAALNCMQNLPVEELDMPLTEPHRFAKTKLEALLFCGQHEMVHAGQIGLLRRMSGYAPVW</sequence>
<dbReference type="Gene3D" id="1.20.120.450">
    <property type="entry name" value="dinb family like domain"/>
    <property type="match status" value="1"/>
</dbReference>
<name>A0A517ZMD4_9PLAN</name>
<feature type="domain" description="DinB-like" evidence="1">
    <location>
        <begin position="10"/>
        <end position="153"/>
    </location>
</feature>
<accession>A0A517ZMD4</accession>
<evidence type="ECO:0000313" key="3">
    <source>
        <dbReference type="Proteomes" id="UP000319383"/>
    </source>
</evidence>
<dbReference type="Proteomes" id="UP000319383">
    <property type="component" value="Chromosome"/>
</dbReference>
<dbReference type="Pfam" id="PF12867">
    <property type="entry name" value="DinB_2"/>
    <property type="match status" value="1"/>
</dbReference>
<dbReference type="SUPFAM" id="SSF109854">
    <property type="entry name" value="DinB/YfiT-like putative metalloenzymes"/>
    <property type="match status" value="1"/>
</dbReference>
<dbReference type="EMBL" id="CP036276">
    <property type="protein sequence ID" value="QDU43642.1"/>
    <property type="molecule type" value="Genomic_DNA"/>
</dbReference>
<protein>
    <submittedName>
        <fullName evidence="2">DinB superfamily protein</fullName>
    </submittedName>
</protein>
<reference evidence="2 3" key="1">
    <citation type="submission" date="2019-02" db="EMBL/GenBank/DDBJ databases">
        <title>Deep-cultivation of Planctomycetes and their phenomic and genomic characterization uncovers novel biology.</title>
        <authorList>
            <person name="Wiegand S."/>
            <person name="Jogler M."/>
            <person name="Boedeker C."/>
            <person name="Pinto D."/>
            <person name="Vollmers J."/>
            <person name="Rivas-Marin E."/>
            <person name="Kohn T."/>
            <person name="Peeters S.H."/>
            <person name="Heuer A."/>
            <person name="Rast P."/>
            <person name="Oberbeckmann S."/>
            <person name="Bunk B."/>
            <person name="Jeske O."/>
            <person name="Meyerdierks A."/>
            <person name="Storesund J.E."/>
            <person name="Kallscheuer N."/>
            <person name="Luecker S."/>
            <person name="Lage O.M."/>
            <person name="Pohl T."/>
            <person name="Merkel B.J."/>
            <person name="Hornburger P."/>
            <person name="Mueller R.-W."/>
            <person name="Bruemmer F."/>
            <person name="Labrenz M."/>
            <person name="Spormann A.M."/>
            <person name="Op den Camp H."/>
            <person name="Overmann J."/>
            <person name="Amann R."/>
            <person name="Jetten M.S.M."/>
            <person name="Mascher T."/>
            <person name="Medema M.H."/>
            <person name="Devos D.P."/>
            <person name="Kaster A.-K."/>
            <person name="Ovreas L."/>
            <person name="Rohde M."/>
            <person name="Galperin M.Y."/>
            <person name="Jogler C."/>
        </authorList>
    </citation>
    <scope>NUCLEOTIDE SEQUENCE [LARGE SCALE GENOMIC DNA]</scope>
    <source>
        <strain evidence="2 3">Mal52</strain>
    </source>
</reference>
<keyword evidence="3" id="KW-1185">Reference proteome</keyword>
<gene>
    <name evidence="2" type="ORF">Mal52_21180</name>
</gene>
<organism evidence="2 3">
    <name type="scientific">Symmachiella dynata</name>
    <dbReference type="NCBI Taxonomy" id="2527995"/>
    <lineage>
        <taxon>Bacteria</taxon>
        <taxon>Pseudomonadati</taxon>
        <taxon>Planctomycetota</taxon>
        <taxon>Planctomycetia</taxon>
        <taxon>Planctomycetales</taxon>
        <taxon>Planctomycetaceae</taxon>
        <taxon>Symmachiella</taxon>
    </lineage>
</organism>
<dbReference type="InterPro" id="IPR034660">
    <property type="entry name" value="DinB/YfiT-like"/>
</dbReference>
<dbReference type="KEGG" id="sdyn:Mal52_21180"/>
<evidence type="ECO:0000259" key="1">
    <source>
        <dbReference type="Pfam" id="PF12867"/>
    </source>
</evidence>
<dbReference type="InterPro" id="IPR024775">
    <property type="entry name" value="DinB-like"/>
</dbReference>
<dbReference type="AlphaFoldDB" id="A0A517ZMD4"/>
<dbReference type="RefSeq" id="WP_197534795.1">
    <property type="nucleotide sequence ID" value="NZ_CP036276.1"/>
</dbReference>